<evidence type="ECO:0000313" key="4">
    <source>
        <dbReference type="EMBL" id="MET3601458.1"/>
    </source>
</evidence>
<reference evidence="4 5" key="1">
    <citation type="submission" date="2024-06" db="EMBL/GenBank/DDBJ databases">
        <title>Genomic Encyclopedia of Type Strains, Phase IV (KMG-IV): sequencing the most valuable type-strain genomes for metagenomic binning, comparative biology and taxonomic classification.</title>
        <authorList>
            <person name="Goeker M."/>
        </authorList>
    </citation>
    <scope>NUCLEOTIDE SEQUENCE [LARGE SCALE GENOMIC DNA]</scope>
    <source>
        <strain evidence="4 5">DSM 28102</strain>
    </source>
</reference>
<gene>
    <name evidence="4" type="ORF">ABID12_003416</name>
</gene>
<sequence>MAERVCKSPGTSGHGDGARSGETSRGCFLLRALLAAVVAVVIAFGGGFLWFSVSVMTTRPPALYETDAIVVLTGGSRRIDEALLLLAEGAGERLLISGVNPATTPESIRVLTGGDSQLFECCVDVGYEALDTHGNAVETRKWIEEHDYRRVLVVTSAYHLPRSLFELRHIDPDTIFVGYPVQMGEGDGPWYGNLRYVKVLASEYLKFIGAHVRAVTGLRVLSPAGQEK</sequence>
<feature type="region of interest" description="Disordered" evidence="1">
    <location>
        <begin position="1"/>
        <end position="21"/>
    </location>
</feature>
<proteinExistence type="predicted"/>
<feature type="domain" description="DUF218" evidence="3">
    <location>
        <begin position="67"/>
        <end position="189"/>
    </location>
</feature>
<organism evidence="4 5">
    <name type="scientific">Martelella mangrovi</name>
    <dbReference type="NCBI Taxonomy" id="1397477"/>
    <lineage>
        <taxon>Bacteria</taxon>
        <taxon>Pseudomonadati</taxon>
        <taxon>Pseudomonadota</taxon>
        <taxon>Alphaproteobacteria</taxon>
        <taxon>Hyphomicrobiales</taxon>
        <taxon>Aurantimonadaceae</taxon>
        <taxon>Martelella</taxon>
    </lineage>
</organism>
<dbReference type="CDD" id="cd06259">
    <property type="entry name" value="YdcF-like"/>
    <property type="match status" value="1"/>
</dbReference>
<dbReference type="InterPro" id="IPR003848">
    <property type="entry name" value="DUF218"/>
</dbReference>
<keyword evidence="2" id="KW-0472">Membrane</keyword>
<dbReference type="RefSeq" id="WP_354435279.1">
    <property type="nucleotide sequence ID" value="NZ_JBEPLY010000013.1"/>
</dbReference>
<evidence type="ECO:0000313" key="5">
    <source>
        <dbReference type="Proteomes" id="UP001549164"/>
    </source>
</evidence>
<evidence type="ECO:0000256" key="1">
    <source>
        <dbReference type="SAM" id="MobiDB-lite"/>
    </source>
</evidence>
<evidence type="ECO:0000256" key="2">
    <source>
        <dbReference type="SAM" id="Phobius"/>
    </source>
</evidence>
<keyword evidence="2" id="KW-0812">Transmembrane</keyword>
<keyword evidence="2" id="KW-1133">Transmembrane helix</keyword>
<feature type="transmembrane region" description="Helical" evidence="2">
    <location>
        <begin position="28"/>
        <end position="51"/>
    </location>
</feature>
<name>A0ABV2IGG7_9HYPH</name>
<comment type="caution">
    <text evidence="4">The sequence shown here is derived from an EMBL/GenBank/DDBJ whole genome shotgun (WGS) entry which is preliminary data.</text>
</comment>
<dbReference type="Pfam" id="PF02698">
    <property type="entry name" value="DUF218"/>
    <property type="match status" value="1"/>
</dbReference>
<dbReference type="EMBL" id="JBEPLY010000013">
    <property type="protein sequence ID" value="MET3601458.1"/>
    <property type="molecule type" value="Genomic_DNA"/>
</dbReference>
<dbReference type="PANTHER" id="PTHR30336:SF4">
    <property type="entry name" value="ENVELOPE BIOGENESIS FACTOR ELYC"/>
    <property type="match status" value="1"/>
</dbReference>
<accession>A0ABV2IGG7</accession>
<dbReference type="Proteomes" id="UP001549164">
    <property type="component" value="Unassembled WGS sequence"/>
</dbReference>
<keyword evidence="5" id="KW-1185">Reference proteome</keyword>
<evidence type="ECO:0000259" key="3">
    <source>
        <dbReference type="Pfam" id="PF02698"/>
    </source>
</evidence>
<dbReference type="InterPro" id="IPR051599">
    <property type="entry name" value="Cell_Envelope_Assoc"/>
</dbReference>
<dbReference type="PANTHER" id="PTHR30336">
    <property type="entry name" value="INNER MEMBRANE PROTEIN, PROBABLE PERMEASE"/>
    <property type="match status" value="1"/>
</dbReference>
<protein>
    <submittedName>
        <fullName evidence="4">Uncharacterized SAM-binding protein YcdF (DUF218 family)</fullName>
    </submittedName>
</protein>